<protein>
    <recommendedName>
        <fullName evidence="4">Gliding motility-associated C-terminal domain-containing protein</fullName>
    </recommendedName>
</protein>
<gene>
    <name evidence="2" type="ORF">SAMN04488552_1901</name>
</gene>
<name>A0A1H1NXY4_9FLAO</name>
<reference evidence="2 3" key="1">
    <citation type="submission" date="2016-10" db="EMBL/GenBank/DDBJ databases">
        <authorList>
            <person name="Varghese N."/>
            <person name="Submissions S."/>
        </authorList>
    </citation>
    <scope>NUCLEOTIDE SEQUENCE [LARGE SCALE GENOMIC DNA]</scope>
    <source>
        <strain evidence="2 3">Mar_2010_102</strain>
    </source>
</reference>
<accession>A0A1H1NXY4</accession>
<evidence type="ECO:0000313" key="3">
    <source>
        <dbReference type="Proteomes" id="UP000198858"/>
    </source>
</evidence>
<evidence type="ECO:0000256" key="1">
    <source>
        <dbReference type="SAM" id="MobiDB-lite"/>
    </source>
</evidence>
<evidence type="ECO:0000313" key="2">
    <source>
        <dbReference type="EMBL" id="SDS03665.1"/>
    </source>
</evidence>
<dbReference type="PANTHER" id="PTHR24273:SF32">
    <property type="entry name" value="HYALIN"/>
    <property type="match status" value="1"/>
</dbReference>
<organism evidence="2 3">
    <name type="scientific">Christiangramia echinicola</name>
    <dbReference type="NCBI Taxonomy" id="279359"/>
    <lineage>
        <taxon>Bacteria</taxon>
        <taxon>Pseudomonadati</taxon>
        <taxon>Bacteroidota</taxon>
        <taxon>Flavobacteriia</taxon>
        <taxon>Flavobacteriales</taxon>
        <taxon>Flavobacteriaceae</taxon>
        <taxon>Christiangramia</taxon>
    </lineage>
</organism>
<feature type="region of interest" description="Disordered" evidence="1">
    <location>
        <begin position="2547"/>
        <end position="2590"/>
    </location>
</feature>
<dbReference type="STRING" id="1250231.SAMN04488552_1901"/>
<sequence>MKNFTCRQWIWCCLSIVRIRNLKTGVGTLVPILLFFLIMGTGVKAQTDIPLTDVVKANFGIEADVYANVNEIIDNALYDGTDDWFEDLDQWPGDGRGIIDVSSAAALALIAQWEVDDDDNVAGELRQSLPIYTTTPDERIWIDAVYGRDQRTNGSLSDMSFFTVGDDKNFQDPETWSIGTGSGGPQKNDIIEFVGHLRRDNDGTDSTLGTEYAIFGASTRSQNGTSHLDFELFRAPIELIGGNLVSEGTECNRTAYEFNPDGSVLTHGDVIFSVNYENGGDNVKVELYIWIDRTDFPNDAAFQAFNALSDNPFDFGSASGDFNFYECNTNPNYGYAQVSLVSALSEDWVTAQINEIPVTGPPWGTYNSGGNLVEDFPTLAFIEISLNATALGLDTGTTSGSCQNPLGSVIVKTRSSASFTAELKDLSGPYQLGDTPEVDVTLADQALNCTIDFVTLTANVLQDGTYKYEWFEKVGENDYDPIDTPDDQNELQVSEPGIYKVKVTRIFGDGSEGCFDEDEAEVTGTNDAPELVTTCPDPETVSCEDDVSSTFDTWLNTFDVSGGGGTVTSTYTVIIDGGVESDPIDFANWPEGIVEPDDVCGGGSITISLNASDECTQGDDCSSTFTLEADETIPVLDPAPEDITVECIEDVPAMISLAWTDNCDDGGSVLGEDSELVGGACGGTITRTWNVMDECGNPAATQTQIITVDDTTAPVIEDAPEDITVECIEDVPAMISLAWTDNCDDGGSVLGEDSELVGGACGGTITRTWNVMDECGNPAATQTQIITVDDTTAPVIEDAPEDITVECIEDVPTMISLAWTDNCDDGGSVLGEDSELVGGACGGTITRTWNVMDECGNPAATQTQIITVDDTTAPVIEDAPEDITVECIEDVPAMISLDWTDNCDDGGSVLGEDSELVGGACGGTITRTWNVMDECGNPAATQTQIITVDDTTAPVIEDAPEDITVECIEDVPTMISLDWTDNCDDGGSVLGEDSELVGGACGGTITRTWNVMDECGNPAATQTQIITVDDTTAPVIEDAPEDITVECIEDVPTMISLAWTDNCDDGGSVLGEDSELVGGACGGTITRTWNVMDECGNPAATQTQIITVDDTTAPVIEDAPEDITVECIEDVPAMISLDWTDNCDDGGSVLGEDSELVGGACGGTITRTWNVMDECGNPAATQTQIITVDDTTAPVIEDAPEDITVECIEDVPTMISLDWTDNCDDGGSVLGEDSELVGGACGGTITRTWNVMDECGNPAATQTQIITVDDTTAPVIEDAPEDITVECIEDVPAMISLDWTDNCDDGGSVLGEDSELVGGACGGTITRTWNVMDECGNPAATQTQIITVDDTTAPVIEDAPEDITVECIEDVPAMISLAWTDNCDDGGSVLGEDSELVGGACGGTITRTWNVMDECGNPAATQTQIITVDDTTAPVIEDAPEGITVECIEDVPAMISLDWTDNCDDGGSVLGEDSELVGGACGGTITRTWNVMDECGNPAATQTQIITVDDTTAPVIEDAPEDITVECIEDVPAMISLDWTDNCDDGGSVLGEDSELVGGACGGTITRTWNVMDECGNPAATQTQIITVDDTTAPVIEDAPEDITVECIEDVPAMISLDWTDNCDDGGSVLGEDSELVGGACGGTITRTWNVMDECGNPAATQTQIITVDDTTAPVIEDAPEDITVECIEDVPAMISLAWTDNCDDGGSVLGEDSELVGGACGGTITRTWNVMDECGNPAATQTQIITVDDTTAPVIEDAPEDITVECIEDVPAMISLDWTDNCDDGGSVLGEDSELVGGACGGTITRTWNVMDECGNPAATQTQIITVDDTTAPVIEDAPEDITVECIEDVPAMISLDWTDNCDDGGSVLGEDSELVGGACGGTITRTWNVMDECGNPAATQTQIITVDDTTAPVIEDAPEDITVECIEDVPAMISLDWTDNCDDGGSVLGEDSELVGGACGGTITRTWNVMDECGNPAATQTQIITVDDTTAPVIEDAPEDITVECIEDVPAMISLDWTDNCDDGGSVLGEDSELVGGACGGTITRTWNVMDECGNPAATQTQIITVDDTTAPVIEDAPEDITVECIEDVPTMISLDWTDNCDDGGSVLGEDSELVGGACGGTITRTWNVMDECGNPAATQTQIITVDDTTAPVIEDAPEDITVECIEDVPTMISLDWTDNCDDGGSVLGEDSELVGGACGGTITRTWNVMDECGNPAATQTQIITVDDTTAPVIEDAPEDITVECIEDVPAMISLDWTDNCDDGGSVLGEDSELVGGACGGTITRTWNVMDECGNPAATQTQIITVDDTTAPEIQLPVYDDTVCEEDVPASLTATWKDNCADGGDVIAYPELSGQDECSMTYSYIFEVEDDCGNPVYEEIFITREIDLVDNCETIFAYADNDISTCFLEDDFNRWGWTNHLTVEDSYDLTLYAGAGQCDRNKGAVAGTATIDYFDDMVTVTYEMVGYTLTEAHVYIGCTPYPLNNGKPTVAPGQYNFNPSIGESVQAYQVGPIDVSDLDDVYVIVHGVACEIVCQCTPDENGEIQSSFDGSSATCDDSETASNGNGNGNGNGKPGKKNKTSESSFSASPVPFNDKLTLKYDFEYTSNKVEIQVYDLSGRLLRTYHDKKVTRGDTKELDVDFALKANQVYIIRMQTDREVLTKNVVSSKRK</sequence>
<feature type="compositionally biased region" description="Polar residues" evidence="1">
    <location>
        <begin position="2547"/>
        <end position="2557"/>
    </location>
</feature>
<evidence type="ECO:0008006" key="4">
    <source>
        <dbReference type="Google" id="ProtNLM"/>
    </source>
</evidence>
<dbReference type="EMBL" id="LT629745">
    <property type="protein sequence ID" value="SDS03665.1"/>
    <property type="molecule type" value="Genomic_DNA"/>
</dbReference>
<keyword evidence="3" id="KW-1185">Reference proteome</keyword>
<dbReference type="Proteomes" id="UP000198858">
    <property type="component" value="Chromosome I"/>
</dbReference>
<dbReference type="PANTHER" id="PTHR24273">
    <property type="entry name" value="FI04643P-RELATED"/>
    <property type="match status" value="1"/>
</dbReference>
<proteinExistence type="predicted"/>